<keyword evidence="3" id="KW-1185">Reference proteome</keyword>
<dbReference type="RefSeq" id="WP_131913574.1">
    <property type="nucleotide sequence ID" value="NZ_OU594967.1"/>
</dbReference>
<dbReference type="OrthoDB" id="7269060at2"/>
<dbReference type="EMBL" id="SMGD01000015">
    <property type="protein sequence ID" value="TCK47112.1"/>
    <property type="molecule type" value="Genomic_DNA"/>
</dbReference>
<protein>
    <submittedName>
        <fullName evidence="2">Invasion protein IalB</fullName>
    </submittedName>
</protein>
<dbReference type="InterPro" id="IPR038696">
    <property type="entry name" value="IalB_sf"/>
</dbReference>
<evidence type="ECO:0000256" key="1">
    <source>
        <dbReference type="SAM" id="SignalP"/>
    </source>
</evidence>
<reference evidence="2 3" key="1">
    <citation type="submission" date="2019-03" db="EMBL/GenBank/DDBJ databases">
        <title>Genomic Encyclopedia of Type Strains, Phase IV (KMG-IV): sequencing the most valuable type-strain genomes for metagenomic binning, comparative biology and taxonomic classification.</title>
        <authorList>
            <person name="Goeker M."/>
        </authorList>
    </citation>
    <scope>NUCLEOTIDE SEQUENCE [LARGE SCALE GENOMIC DNA]</scope>
    <source>
        <strain evidence="2 3">DSM 18577</strain>
    </source>
</reference>
<feature type="chain" id="PRO_5020278818" evidence="1">
    <location>
        <begin position="26"/>
        <end position="194"/>
    </location>
</feature>
<feature type="signal peptide" evidence="1">
    <location>
        <begin position="1"/>
        <end position="25"/>
    </location>
</feature>
<keyword evidence="1" id="KW-0732">Signal</keyword>
<dbReference type="Proteomes" id="UP000295565">
    <property type="component" value="Unassembled WGS sequence"/>
</dbReference>
<organism evidence="2 3">
    <name type="scientific">Celerinatantimonas diazotrophica</name>
    <dbReference type="NCBI Taxonomy" id="412034"/>
    <lineage>
        <taxon>Bacteria</taxon>
        <taxon>Pseudomonadati</taxon>
        <taxon>Pseudomonadota</taxon>
        <taxon>Gammaproteobacteria</taxon>
        <taxon>Celerinatantimonadaceae</taxon>
        <taxon>Celerinatantimonas</taxon>
    </lineage>
</organism>
<gene>
    <name evidence="2" type="ORF">EV690_2810</name>
</gene>
<dbReference type="InterPro" id="IPR010642">
    <property type="entry name" value="Invasion_prot_B"/>
</dbReference>
<evidence type="ECO:0000313" key="2">
    <source>
        <dbReference type="EMBL" id="TCK47112.1"/>
    </source>
</evidence>
<accession>A0A4R1J942</accession>
<comment type="caution">
    <text evidence="2">The sequence shown here is derived from an EMBL/GenBank/DDBJ whole genome shotgun (WGS) entry which is preliminary data.</text>
</comment>
<sequence>MRIRLKAVLAWWTASLVVASPLVLAAGTATSVSSEPVATSATYGNWVLHCVRTPSSAAGKHTQVGADSCEIVQSAQVRGQSRPVMEMAIGRLPGQKTYRVTTVLPTNVSIPGRVHVSIDGKADNKEKAGFDLALTRCLPGGCVAQATLRHRMREQMSAGKTGQLRFMSADGQTVGIPLSWMGFSQAMKALEKKD</sequence>
<dbReference type="Gene3D" id="2.60.40.1880">
    <property type="entry name" value="Invasion associated locus B (IalB) protein"/>
    <property type="match status" value="1"/>
</dbReference>
<evidence type="ECO:0000313" key="3">
    <source>
        <dbReference type="Proteomes" id="UP000295565"/>
    </source>
</evidence>
<proteinExistence type="predicted"/>
<dbReference type="AlphaFoldDB" id="A0A4R1J942"/>
<dbReference type="Pfam" id="PF06776">
    <property type="entry name" value="IalB"/>
    <property type="match status" value="1"/>
</dbReference>
<name>A0A4R1J942_9GAMM</name>